<evidence type="ECO:0000256" key="1">
    <source>
        <dbReference type="SAM" id="MobiDB-lite"/>
    </source>
</evidence>
<protein>
    <submittedName>
        <fullName evidence="2">Uncharacterized protein</fullName>
    </submittedName>
</protein>
<feature type="compositionally biased region" description="Low complexity" evidence="1">
    <location>
        <begin position="117"/>
        <end position="139"/>
    </location>
</feature>
<keyword evidence="3" id="KW-1185">Reference proteome</keyword>
<feature type="region of interest" description="Disordered" evidence="1">
    <location>
        <begin position="117"/>
        <end position="140"/>
    </location>
</feature>
<name>A0A6A7AHM1_9PLEO</name>
<dbReference type="Proteomes" id="UP000799424">
    <property type="component" value="Unassembled WGS sequence"/>
</dbReference>
<sequence>MARRIALRLQWPINASPLSPCKLMKRFVRTATPHAQAQKDFQGCFRSPCTRHLCPSLGEAGAMVSEEHIATPSPAPPLHPFPILFVDHPHTSNQNLVYAYRIQLTASVPFPAPSNNPTSAISASSTSPFSPSTTQSTMSDYVNPRWDLDFDQDLEKIDWTSEYEAIKNGPFGDLWEDDAAPAEGLQPGDR</sequence>
<gene>
    <name evidence="2" type="ORF">CC86DRAFT_377379</name>
</gene>
<reference evidence="2" key="1">
    <citation type="journal article" date="2020" name="Stud. Mycol.">
        <title>101 Dothideomycetes genomes: a test case for predicting lifestyles and emergence of pathogens.</title>
        <authorList>
            <person name="Haridas S."/>
            <person name="Albert R."/>
            <person name="Binder M."/>
            <person name="Bloem J."/>
            <person name="Labutti K."/>
            <person name="Salamov A."/>
            <person name="Andreopoulos B."/>
            <person name="Baker S."/>
            <person name="Barry K."/>
            <person name="Bills G."/>
            <person name="Bluhm B."/>
            <person name="Cannon C."/>
            <person name="Castanera R."/>
            <person name="Culley D."/>
            <person name="Daum C."/>
            <person name="Ezra D."/>
            <person name="Gonzalez J."/>
            <person name="Henrissat B."/>
            <person name="Kuo A."/>
            <person name="Liang C."/>
            <person name="Lipzen A."/>
            <person name="Lutzoni F."/>
            <person name="Magnuson J."/>
            <person name="Mondo S."/>
            <person name="Nolan M."/>
            <person name="Ohm R."/>
            <person name="Pangilinan J."/>
            <person name="Park H.-J."/>
            <person name="Ramirez L."/>
            <person name="Alfaro M."/>
            <person name="Sun H."/>
            <person name="Tritt A."/>
            <person name="Yoshinaga Y."/>
            <person name="Zwiers L.-H."/>
            <person name="Turgeon B."/>
            <person name="Goodwin S."/>
            <person name="Spatafora J."/>
            <person name="Crous P."/>
            <person name="Grigoriev I."/>
        </authorList>
    </citation>
    <scope>NUCLEOTIDE SEQUENCE</scope>
    <source>
        <strain evidence="2">CBS 113818</strain>
    </source>
</reference>
<accession>A0A6A7AHM1</accession>
<evidence type="ECO:0000313" key="2">
    <source>
        <dbReference type="EMBL" id="KAF2832167.1"/>
    </source>
</evidence>
<evidence type="ECO:0000313" key="3">
    <source>
        <dbReference type="Proteomes" id="UP000799424"/>
    </source>
</evidence>
<organism evidence="2 3">
    <name type="scientific">Ophiobolus disseminans</name>
    <dbReference type="NCBI Taxonomy" id="1469910"/>
    <lineage>
        <taxon>Eukaryota</taxon>
        <taxon>Fungi</taxon>
        <taxon>Dikarya</taxon>
        <taxon>Ascomycota</taxon>
        <taxon>Pezizomycotina</taxon>
        <taxon>Dothideomycetes</taxon>
        <taxon>Pleosporomycetidae</taxon>
        <taxon>Pleosporales</taxon>
        <taxon>Pleosporineae</taxon>
        <taxon>Phaeosphaeriaceae</taxon>
        <taxon>Ophiobolus</taxon>
    </lineage>
</organism>
<dbReference type="EMBL" id="MU006217">
    <property type="protein sequence ID" value="KAF2832167.1"/>
    <property type="molecule type" value="Genomic_DNA"/>
</dbReference>
<proteinExistence type="predicted"/>
<feature type="region of interest" description="Disordered" evidence="1">
    <location>
        <begin position="168"/>
        <end position="190"/>
    </location>
</feature>
<dbReference type="AlphaFoldDB" id="A0A6A7AHM1"/>